<protein>
    <submittedName>
        <fullName evidence="1">Uncharacterized protein</fullName>
    </submittedName>
</protein>
<sequence>MWLSRRVIPLCHCSSGQSPSEFSTNPLSEVFSALQISVNDGFFWQLEGQADRFYVRLHCRGLWLENCLPDEKDAMLFFSRARRSEISRAETYDLLFETLEDSPSENLLLRDNRQCPSAPLPIPSPLFFGVQIIQGIHFSERLLSRM</sequence>
<dbReference type="Proteomes" id="UP001519460">
    <property type="component" value="Unassembled WGS sequence"/>
</dbReference>
<name>A0ABD0KER9_9CAEN</name>
<organism evidence="1 2">
    <name type="scientific">Batillaria attramentaria</name>
    <dbReference type="NCBI Taxonomy" id="370345"/>
    <lineage>
        <taxon>Eukaryota</taxon>
        <taxon>Metazoa</taxon>
        <taxon>Spiralia</taxon>
        <taxon>Lophotrochozoa</taxon>
        <taxon>Mollusca</taxon>
        <taxon>Gastropoda</taxon>
        <taxon>Caenogastropoda</taxon>
        <taxon>Sorbeoconcha</taxon>
        <taxon>Cerithioidea</taxon>
        <taxon>Batillariidae</taxon>
        <taxon>Batillaria</taxon>
    </lineage>
</organism>
<evidence type="ECO:0000313" key="2">
    <source>
        <dbReference type="Proteomes" id="UP001519460"/>
    </source>
</evidence>
<evidence type="ECO:0000313" key="1">
    <source>
        <dbReference type="EMBL" id="KAK7485610.1"/>
    </source>
</evidence>
<keyword evidence="2" id="KW-1185">Reference proteome</keyword>
<gene>
    <name evidence="1" type="ORF">BaRGS_00023185</name>
</gene>
<dbReference type="EMBL" id="JACVVK020000192">
    <property type="protein sequence ID" value="KAK7485610.1"/>
    <property type="molecule type" value="Genomic_DNA"/>
</dbReference>
<reference evidence="1 2" key="1">
    <citation type="journal article" date="2023" name="Sci. Data">
        <title>Genome assembly of the Korean intertidal mud-creeper Batillaria attramentaria.</title>
        <authorList>
            <person name="Patra A.K."/>
            <person name="Ho P.T."/>
            <person name="Jun S."/>
            <person name="Lee S.J."/>
            <person name="Kim Y."/>
            <person name="Won Y.J."/>
        </authorList>
    </citation>
    <scope>NUCLEOTIDE SEQUENCE [LARGE SCALE GENOMIC DNA]</scope>
    <source>
        <strain evidence="1">Wonlab-2016</strain>
    </source>
</reference>
<accession>A0ABD0KER9</accession>
<dbReference type="AlphaFoldDB" id="A0ABD0KER9"/>
<comment type="caution">
    <text evidence="1">The sequence shown here is derived from an EMBL/GenBank/DDBJ whole genome shotgun (WGS) entry which is preliminary data.</text>
</comment>
<proteinExistence type="predicted"/>